<feature type="chain" id="PRO_5023066587" description="Lipoprotein" evidence="1">
    <location>
        <begin position="18"/>
        <end position="149"/>
    </location>
</feature>
<dbReference type="OrthoDB" id="1493159at2"/>
<keyword evidence="3" id="KW-1185">Reference proteome</keyword>
<comment type="caution">
    <text evidence="2">The sequence shown here is derived from an EMBL/GenBank/DDBJ whole genome shotgun (WGS) entry which is preliminary data.</text>
</comment>
<dbReference type="EMBL" id="VOXD01000001">
    <property type="protein sequence ID" value="TXF91660.1"/>
    <property type="molecule type" value="Genomic_DNA"/>
</dbReference>
<dbReference type="RefSeq" id="WP_147928701.1">
    <property type="nucleotide sequence ID" value="NZ_VOXD01000001.1"/>
</dbReference>
<name>A0A5C7FLS7_9BACT</name>
<evidence type="ECO:0008006" key="4">
    <source>
        <dbReference type="Google" id="ProtNLM"/>
    </source>
</evidence>
<dbReference type="AlphaFoldDB" id="A0A5C7FLS7"/>
<sequence>MKLFFMFLLFLFLTSCSDDEDNRPVSDCGPYIEILSSTDGLDPGDAFALADISTEGTCLSIEVSATGCNPDDWTAELVTDGAVAESIPTQTNARFILDRQLPDGASICQAIAFKTFTFDLSDYLTPGALPSNLRLVGPADTARVILFEE</sequence>
<evidence type="ECO:0000313" key="3">
    <source>
        <dbReference type="Proteomes" id="UP000321907"/>
    </source>
</evidence>
<protein>
    <recommendedName>
        <fullName evidence="4">Lipoprotein</fullName>
    </recommendedName>
</protein>
<reference evidence="2 3" key="1">
    <citation type="submission" date="2019-08" db="EMBL/GenBank/DDBJ databases">
        <title>Lewinella sp. strain SSH13 Genome sequencing and assembly.</title>
        <authorList>
            <person name="Kim I."/>
        </authorList>
    </citation>
    <scope>NUCLEOTIDE SEQUENCE [LARGE SCALE GENOMIC DNA]</scope>
    <source>
        <strain evidence="2 3">SSH13</strain>
    </source>
</reference>
<proteinExistence type="predicted"/>
<evidence type="ECO:0000313" key="2">
    <source>
        <dbReference type="EMBL" id="TXF91660.1"/>
    </source>
</evidence>
<dbReference type="PROSITE" id="PS51257">
    <property type="entry name" value="PROKAR_LIPOPROTEIN"/>
    <property type="match status" value="1"/>
</dbReference>
<organism evidence="2 3">
    <name type="scientific">Neolewinella aurantiaca</name>
    <dbReference type="NCBI Taxonomy" id="2602767"/>
    <lineage>
        <taxon>Bacteria</taxon>
        <taxon>Pseudomonadati</taxon>
        <taxon>Bacteroidota</taxon>
        <taxon>Saprospiria</taxon>
        <taxon>Saprospirales</taxon>
        <taxon>Lewinellaceae</taxon>
        <taxon>Neolewinella</taxon>
    </lineage>
</organism>
<keyword evidence="1" id="KW-0732">Signal</keyword>
<feature type="signal peptide" evidence="1">
    <location>
        <begin position="1"/>
        <end position="17"/>
    </location>
</feature>
<evidence type="ECO:0000256" key="1">
    <source>
        <dbReference type="SAM" id="SignalP"/>
    </source>
</evidence>
<gene>
    <name evidence="2" type="ORF">FUA23_00310</name>
</gene>
<accession>A0A5C7FLS7</accession>
<dbReference type="Proteomes" id="UP000321907">
    <property type="component" value="Unassembled WGS sequence"/>
</dbReference>